<evidence type="ECO:0000313" key="2">
    <source>
        <dbReference type="EMBL" id="CAE7560122.1"/>
    </source>
</evidence>
<reference evidence="2" key="1">
    <citation type="submission" date="2021-02" db="EMBL/GenBank/DDBJ databases">
        <authorList>
            <person name="Dougan E. K."/>
            <person name="Rhodes N."/>
            <person name="Thang M."/>
            <person name="Chan C."/>
        </authorList>
    </citation>
    <scope>NUCLEOTIDE SEQUENCE</scope>
</reference>
<dbReference type="AlphaFoldDB" id="A0A812UBT1"/>
<dbReference type="Proteomes" id="UP000649617">
    <property type="component" value="Unassembled WGS sequence"/>
</dbReference>
<dbReference type="EMBL" id="CAJNIZ010035557">
    <property type="protein sequence ID" value="CAE7560122.1"/>
    <property type="molecule type" value="Genomic_DNA"/>
</dbReference>
<sequence>MQAVHHVPAEAARTFARASTPCRCPGALWSQRRGGAAVSGDGFSRCCGLKRNRRVPRRHLSQHPAGTACRSFWSCNFWAMAGGCLEQGTGHGRVRVSTFPEPSPAPGVFQGTTGGYEDVSEVQ</sequence>
<evidence type="ECO:0000313" key="3">
    <source>
        <dbReference type="Proteomes" id="UP000649617"/>
    </source>
</evidence>
<protein>
    <submittedName>
        <fullName evidence="2">Uncharacterized protein</fullName>
    </submittedName>
</protein>
<feature type="region of interest" description="Disordered" evidence="1">
    <location>
        <begin position="99"/>
        <end position="123"/>
    </location>
</feature>
<gene>
    <name evidence="2" type="ORF">SPIL2461_LOCUS14962</name>
</gene>
<comment type="caution">
    <text evidence="2">The sequence shown here is derived from an EMBL/GenBank/DDBJ whole genome shotgun (WGS) entry which is preliminary data.</text>
</comment>
<organism evidence="2 3">
    <name type="scientific">Symbiodinium pilosum</name>
    <name type="common">Dinoflagellate</name>
    <dbReference type="NCBI Taxonomy" id="2952"/>
    <lineage>
        <taxon>Eukaryota</taxon>
        <taxon>Sar</taxon>
        <taxon>Alveolata</taxon>
        <taxon>Dinophyceae</taxon>
        <taxon>Suessiales</taxon>
        <taxon>Symbiodiniaceae</taxon>
        <taxon>Symbiodinium</taxon>
    </lineage>
</organism>
<evidence type="ECO:0000256" key="1">
    <source>
        <dbReference type="SAM" id="MobiDB-lite"/>
    </source>
</evidence>
<accession>A0A812UBT1</accession>
<keyword evidence="3" id="KW-1185">Reference proteome</keyword>
<proteinExistence type="predicted"/>
<name>A0A812UBT1_SYMPI</name>